<reference evidence="2 3" key="1">
    <citation type="journal article" date="2019" name="Commun. Biol.">
        <title>The bagworm genome reveals a unique fibroin gene that provides high tensile strength.</title>
        <authorList>
            <person name="Kono N."/>
            <person name="Nakamura H."/>
            <person name="Ohtoshi R."/>
            <person name="Tomita M."/>
            <person name="Numata K."/>
            <person name="Arakawa K."/>
        </authorList>
    </citation>
    <scope>NUCLEOTIDE SEQUENCE [LARGE SCALE GENOMIC DNA]</scope>
</reference>
<keyword evidence="1" id="KW-1133">Transmembrane helix</keyword>
<accession>A0A4C1SWT4</accession>
<sequence>MYWQSVVGRFLLLLLPLEWLLLYPRQLTNWCADKLTLLRWIVLLWWLSQKLALLLVLRSEGASRNFVSPSHLFVYPAIHRSLTPDHLHITTGNRPPIWQHAIADNRPHMTHPAILKAFYGLQNGRGIRLAFGHLGMYPGQCRVLILRGERGFLDRMDSMKGQKSKVP</sequence>
<organism evidence="2 3">
    <name type="scientific">Eumeta variegata</name>
    <name type="common">Bagworm moth</name>
    <name type="synonym">Eumeta japonica</name>
    <dbReference type="NCBI Taxonomy" id="151549"/>
    <lineage>
        <taxon>Eukaryota</taxon>
        <taxon>Metazoa</taxon>
        <taxon>Ecdysozoa</taxon>
        <taxon>Arthropoda</taxon>
        <taxon>Hexapoda</taxon>
        <taxon>Insecta</taxon>
        <taxon>Pterygota</taxon>
        <taxon>Neoptera</taxon>
        <taxon>Endopterygota</taxon>
        <taxon>Lepidoptera</taxon>
        <taxon>Glossata</taxon>
        <taxon>Ditrysia</taxon>
        <taxon>Tineoidea</taxon>
        <taxon>Psychidae</taxon>
        <taxon>Oiketicinae</taxon>
        <taxon>Eumeta</taxon>
    </lineage>
</organism>
<gene>
    <name evidence="2" type="ORF">EVAR_72987_1</name>
</gene>
<proteinExistence type="predicted"/>
<evidence type="ECO:0000256" key="1">
    <source>
        <dbReference type="SAM" id="Phobius"/>
    </source>
</evidence>
<feature type="transmembrane region" description="Helical" evidence="1">
    <location>
        <begin position="37"/>
        <end position="57"/>
    </location>
</feature>
<evidence type="ECO:0000313" key="3">
    <source>
        <dbReference type="Proteomes" id="UP000299102"/>
    </source>
</evidence>
<name>A0A4C1SWT4_EUMVA</name>
<dbReference type="AlphaFoldDB" id="A0A4C1SWT4"/>
<keyword evidence="1" id="KW-0812">Transmembrane</keyword>
<keyword evidence="1" id="KW-0472">Membrane</keyword>
<comment type="caution">
    <text evidence="2">The sequence shown here is derived from an EMBL/GenBank/DDBJ whole genome shotgun (WGS) entry which is preliminary data.</text>
</comment>
<evidence type="ECO:0000313" key="2">
    <source>
        <dbReference type="EMBL" id="GBP06642.1"/>
    </source>
</evidence>
<protein>
    <submittedName>
        <fullName evidence="2">Uncharacterized protein</fullName>
    </submittedName>
</protein>
<keyword evidence="3" id="KW-1185">Reference proteome</keyword>
<dbReference type="EMBL" id="BGZK01008018">
    <property type="protein sequence ID" value="GBP06642.1"/>
    <property type="molecule type" value="Genomic_DNA"/>
</dbReference>
<dbReference type="Proteomes" id="UP000299102">
    <property type="component" value="Unassembled WGS sequence"/>
</dbReference>